<dbReference type="EMBL" id="CP102381">
    <property type="protein sequence ID" value="WEJ63161.1"/>
    <property type="molecule type" value="Genomic_DNA"/>
</dbReference>
<dbReference type="InterPro" id="IPR036768">
    <property type="entry name" value="PolIII_chi_sf"/>
</dbReference>
<dbReference type="RefSeq" id="WP_275595415.1">
    <property type="nucleotide sequence ID" value="NZ_CP102381.1"/>
</dbReference>
<sequence length="153" mass="17804">MSDKNTTSDTLNAPDVLFYVLNSTEPTDREAFLSKLLNTIWKQERNCDVRFANQQDAKRYDLTLWGFKPQSFVHHGLELNVQAPIQLYGEQISKPCNDVLINLHPDFPAEHTFYQRTIEVLDQSEYLIQMGRERWKAYKASGIEPTVHKIGFK</sequence>
<evidence type="ECO:0000313" key="2">
    <source>
        <dbReference type="Proteomes" id="UP001222275"/>
    </source>
</evidence>
<dbReference type="Proteomes" id="UP001222275">
    <property type="component" value="Chromosome"/>
</dbReference>
<protein>
    <submittedName>
        <fullName evidence="1">DNA polymerase III subunit chi</fullName>
    </submittedName>
</protein>
<keyword evidence="2" id="KW-1185">Reference proteome</keyword>
<accession>A0ABY8CB04</accession>
<proteinExistence type="predicted"/>
<name>A0ABY8CB04_9GAMM</name>
<organism evidence="1 2">
    <name type="scientific">Thiomicrorhabdus lithotrophica</name>
    <dbReference type="NCBI Taxonomy" id="2949997"/>
    <lineage>
        <taxon>Bacteria</taxon>
        <taxon>Pseudomonadati</taxon>
        <taxon>Pseudomonadota</taxon>
        <taxon>Gammaproteobacteria</taxon>
        <taxon>Thiotrichales</taxon>
        <taxon>Piscirickettsiaceae</taxon>
        <taxon>Thiomicrorhabdus</taxon>
    </lineage>
</organism>
<dbReference type="PANTHER" id="PTHR38767">
    <property type="entry name" value="DNA POLYMERASE III SUBUNIT CHI"/>
    <property type="match status" value="1"/>
</dbReference>
<dbReference type="PANTHER" id="PTHR38767:SF1">
    <property type="entry name" value="DNA POLYMERASE III SUBUNIT CHI"/>
    <property type="match status" value="1"/>
</dbReference>
<dbReference type="SUPFAM" id="SSF102400">
    <property type="entry name" value="DNA polymerase III chi subunit"/>
    <property type="match status" value="1"/>
</dbReference>
<dbReference type="Gene3D" id="3.40.50.10110">
    <property type="entry name" value="DNA polymerase III subunit chi"/>
    <property type="match status" value="1"/>
</dbReference>
<dbReference type="InterPro" id="IPR007459">
    <property type="entry name" value="DNA_pol3_chi"/>
</dbReference>
<dbReference type="Pfam" id="PF04364">
    <property type="entry name" value="DNA_pol3_chi"/>
    <property type="match status" value="1"/>
</dbReference>
<evidence type="ECO:0000313" key="1">
    <source>
        <dbReference type="EMBL" id="WEJ63161.1"/>
    </source>
</evidence>
<reference evidence="1 2" key="1">
    <citation type="submission" date="2022-06" db="EMBL/GenBank/DDBJ databases">
        <title>Thiomicrohabdus sp. nov, an obligately chemolithoautotrophic, sulfur-oxidizing bacterium isolated from beach of Guanyin Mountain. Amoy.</title>
        <authorList>
            <person name="Zhu H."/>
        </authorList>
    </citation>
    <scope>NUCLEOTIDE SEQUENCE [LARGE SCALE GENOMIC DNA]</scope>
    <source>
        <strain evidence="1 2">XGS-01</strain>
    </source>
</reference>
<gene>
    <name evidence="1" type="ORF">NR989_02610</name>
</gene>